<organism evidence="2 3">
    <name type="scientific">Heyndrickxia acidicola</name>
    <dbReference type="NCBI Taxonomy" id="209389"/>
    <lineage>
        <taxon>Bacteria</taxon>
        <taxon>Bacillati</taxon>
        <taxon>Bacillota</taxon>
        <taxon>Bacilli</taxon>
        <taxon>Bacillales</taxon>
        <taxon>Bacillaceae</taxon>
        <taxon>Heyndrickxia</taxon>
    </lineage>
</organism>
<name>A0ABU6MGZ4_9BACI</name>
<proteinExistence type="predicted"/>
<accession>A0ABU6MGZ4</accession>
<comment type="caution">
    <text evidence="2">The sequence shown here is derived from an EMBL/GenBank/DDBJ whole genome shotgun (WGS) entry which is preliminary data.</text>
</comment>
<feature type="region of interest" description="Disordered" evidence="1">
    <location>
        <begin position="31"/>
        <end position="65"/>
    </location>
</feature>
<reference evidence="2 3" key="1">
    <citation type="submission" date="2023-03" db="EMBL/GenBank/DDBJ databases">
        <title>Bacillus Genome Sequencing.</title>
        <authorList>
            <person name="Dunlap C."/>
        </authorList>
    </citation>
    <scope>NUCLEOTIDE SEQUENCE [LARGE SCALE GENOMIC DNA]</scope>
    <source>
        <strain evidence="2 3">B-23453</strain>
    </source>
</reference>
<sequence length="65" mass="7554">MNRTQRMSMYNPNFDLIQRLIGAEGARLLRDQQALGKPRRSLRRGGSRPPAESERLQRKSTQQDD</sequence>
<dbReference type="Proteomes" id="UP001341444">
    <property type="component" value="Unassembled WGS sequence"/>
</dbReference>
<gene>
    <name evidence="2" type="ORF">P4T90_12860</name>
</gene>
<evidence type="ECO:0000256" key="1">
    <source>
        <dbReference type="SAM" id="MobiDB-lite"/>
    </source>
</evidence>
<protein>
    <submittedName>
        <fullName evidence="2">Uncharacterized protein</fullName>
    </submittedName>
</protein>
<dbReference type="RefSeq" id="WP_157090636.1">
    <property type="nucleotide sequence ID" value="NZ_JARMAB010000018.1"/>
</dbReference>
<evidence type="ECO:0000313" key="3">
    <source>
        <dbReference type="Proteomes" id="UP001341444"/>
    </source>
</evidence>
<feature type="compositionally biased region" description="Basic residues" evidence="1">
    <location>
        <begin position="37"/>
        <end position="46"/>
    </location>
</feature>
<dbReference type="EMBL" id="JARMAB010000018">
    <property type="protein sequence ID" value="MED1203944.1"/>
    <property type="molecule type" value="Genomic_DNA"/>
</dbReference>
<evidence type="ECO:0000313" key="2">
    <source>
        <dbReference type="EMBL" id="MED1203944.1"/>
    </source>
</evidence>
<keyword evidence="3" id="KW-1185">Reference proteome</keyword>